<dbReference type="OrthoDB" id="2436883at2759"/>
<evidence type="ECO:0000313" key="2">
    <source>
        <dbReference type="Proteomes" id="UP000789405"/>
    </source>
</evidence>
<dbReference type="Proteomes" id="UP000789405">
    <property type="component" value="Unassembled WGS sequence"/>
</dbReference>
<proteinExistence type="predicted"/>
<accession>A0A9N9D8F8</accession>
<dbReference type="AlphaFoldDB" id="A0A9N9D8F8"/>
<gene>
    <name evidence="1" type="ORF">DERYTH_LOCUS8896</name>
</gene>
<reference evidence="1" key="1">
    <citation type="submission" date="2021-06" db="EMBL/GenBank/DDBJ databases">
        <authorList>
            <person name="Kallberg Y."/>
            <person name="Tangrot J."/>
            <person name="Rosling A."/>
        </authorList>
    </citation>
    <scope>NUCLEOTIDE SEQUENCE</scope>
    <source>
        <strain evidence="1">MA453B</strain>
    </source>
</reference>
<dbReference type="EMBL" id="CAJVPY010004713">
    <property type="protein sequence ID" value="CAG8626091.1"/>
    <property type="molecule type" value="Genomic_DNA"/>
</dbReference>
<name>A0A9N9D8F8_9GLOM</name>
<sequence>MPTCILREFLAYQWEEFLFNKDAYNQLDENIINFWDMSKGLAPELSQLHYTYLKVINYKLAGNNKVLELLVVTYLCVKKARSFL</sequence>
<comment type="caution">
    <text evidence="1">The sequence shown here is derived from an EMBL/GenBank/DDBJ whole genome shotgun (WGS) entry which is preliminary data.</text>
</comment>
<keyword evidence="2" id="KW-1185">Reference proteome</keyword>
<organism evidence="1 2">
    <name type="scientific">Dentiscutata erythropus</name>
    <dbReference type="NCBI Taxonomy" id="1348616"/>
    <lineage>
        <taxon>Eukaryota</taxon>
        <taxon>Fungi</taxon>
        <taxon>Fungi incertae sedis</taxon>
        <taxon>Mucoromycota</taxon>
        <taxon>Glomeromycotina</taxon>
        <taxon>Glomeromycetes</taxon>
        <taxon>Diversisporales</taxon>
        <taxon>Gigasporaceae</taxon>
        <taxon>Dentiscutata</taxon>
    </lineage>
</organism>
<evidence type="ECO:0000313" key="1">
    <source>
        <dbReference type="EMBL" id="CAG8626091.1"/>
    </source>
</evidence>
<protein>
    <submittedName>
        <fullName evidence="1">2753_t:CDS:1</fullName>
    </submittedName>
</protein>